<evidence type="ECO:0000313" key="3">
    <source>
        <dbReference type="Proteomes" id="UP000631114"/>
    </source>
</evidence>
<reference evidence="2 3" key="1">
    <citation type="submission" date="2020-10" db="EMBL/GenBank/DDBJ databases">
        <title>The Coptis chinensis genome and diversification of protoberbering-type alkaloids.</title>
        <authorList>
            <person name="Wang B."/>
            <person name="Shu S."/>
            <person name="Song C."/>
            <person name="Liu Y."/>
        </authorList>
    </citation>
    <scope>NUCLEOTIDE SEQUENCE [LARGE SCALE GENOMIC DNA]</scope>
    <source>
        <strain evidence="2">HL-2020</strain>
        <tissue evidence="2">Leaf</tissue>
    </source>
</reference>
<keyword evidence="3" id="KW-1185">Reference proteome</keyword>
<protein>
    <recommendedName>
        <fullName evidence="1">F-box associated beta-propeller type 1 domain-containing protein</fullName>
    </recommendedName>
</protein>
<dbReference type="InterPro" id="IPR006527">
    <property type="entry name" value="F-box-assoc_dom_typ1"/>
</dbReference>
<comment type="caution">
    <text evidence="2">The sequence shown here is derived from an EMBL/GenBank/DDBJ whole genome shotgun (WGS) entry which is preliminary data.</text>
</comment>
<dbReference type="InterPro" id="IPR055290">
    <property type="entry name" value="At3g26010-like"/>
</dbReference>
<dbReference type="Proteomes" id="UP000631114">
    <property type="component" value="Unassembled WGS sequence"/>
</dbReference>
<evidence type="ECO:0000259" key="1">
    <source>
        <dbReference type="Pfam" id="PF07734"/>
    </source>
</evidence>
<dbReference type="PANTHER" id="PTHR35546:SF130">
    <property type="entry name" value="EXPRESSED PROTEIN"/>
    <property type="match status" value="1"/>
</dbReference>
<feature type="domain" description="F-box associated beta-propeller type 1" evidence="1">
    <location>
        <begin position="9"/>
        <end position="86"/>
    </location>
</feature>
<dbReference type="AlphaFoldDB" id="A0A835MD67"/>
<dbReference type="Pfam" id="PF07734">
    <property type="entry name" value="FBA_1"/>
    <property type="match status" value="1"/>
</dbReference>
<gene>
    <name evidence="2" type="ORF">IFM89_007011</name>
</gene>
<dbReference type="OrthoDB" id="626202at2759"/>
<dbReference type="PANTHER" id="PTHR35546">
    <property type="entry name" value="F-BOX PROTEIN INTERACTION DOMAIN PROTEIN-RELATED"/>
    <property type="match status" value="1"/>
</dbReference>
<accession>A0A835MD67</accession>
<proteinExistence type="predicted"/>
<organism evidence="2 3">
    <name type="scientific">Coptis chinensis</name>
    <dbReference type="NCBI Taxonomy" id="261450"/>
    <lineage>
        <taxon>Eukaryota</taxon>
        <taxon>Viridiplantae</taxon>
        <taxon>Streptophyta</taxon>
        <taxon>Embryophyta</taxon>
        <taxon>Tracheophyta</taxon>
        <taxon>Spermatophyta</taxon>
        <taxon>Magnoliopsida</taxon>
        <taxon>Ranunculales</taxon>
        <taxon>Ranunculaceae</taxon>
        <taxon>Coptidoideae</taxon>
        <taxon>Coptis</taxon>
    </lineage>
</organism>
<name>A0A835MD67_9MAGN</name>
<sequence length="142" mass="16026">MSKEGMLNCLFQVYSSKSKEWRKLDVYKFGYDSWPDGQVVFASGVLYWLTNGNILGFDVETEQPYFIILPVERIHRSEGLCGVCIGESEGCLHLIVISKAGLRVWILDSESKWVVNITFSDRGRVPAVPLYGCQKSCYSGSK</sequence>
<evidence type="ECO:0000313" key="2">
    <source>
        <dbReference type="EMBL" id="KAF9619436.1"/>
    </source>
</evidence>
<dbReference type="EMBL" id="JADFTS010000002">
    <property type="protein sequence ID" value="KAF9619436.1"/>
    <property type="molecule type" value="Genomic_DNA"/>
</dbReference>